<evidence type="ECO:0000256" key="1">
    <source>
        <dbReference type="ARBA" id="ARBA00022574"/>
    </source>
</evidence>
<dbReference type="Gene3D" id="1.10.533.10">
    <property type="entry name" value="Death Domain, Fas"/>
    <property type="match status" value="1"/>
</dbReference>
<keyword evidence="2" id="KW-0053">Apoptosis</keyword>
<dbReference type="PANTHER" id="PTHR22845:SF5">
    <property type="entry name" value="APOPTOTIC PROTEASE-ACTIVATING FACTOR 1"/>
    <property type="match status" value="1"/>
</dbReference>
<name>A0ABM1T246_LIMPO</name>
<dbReference type="Pfam" id="PF17908">
    <property type="entry name" value="APAF1_C"/>
    <property type="match status" value="1"/>
</dbReference>
<dbReference type="CDD" id="cd00200">
    <property type="entry name" value="WD40"/>
    <property type="match status" value="2"/>
</dbReference>
<evidence type="ECO:0000313" key="7">
    <source>
        <dbReference type="RefSeq" id="XP_022249952.1"/>
    </source>
</evidence>
<feature type="repeat" description="WD" evidence="4">
    <location>
        <begin position="656"/>
        <end position="687"/>
    </location>
</feature>
<dbReference type="Gene3D" id="3.40.50.300">
    <property type="entry name" value="P-loop containing nucleotide triphosphate hydrolases"/>
    <property type="match status" value="1"/>
</dbReference>
<evidence type="ECO:0000256" key="2">
    <source>
        <dbReference type="ARBA" id="ARBA00022703"/>
    </source>
</evidence>
<feature type="repeat" description="WD" evidence="4">
    <location>
        <begin position="1020"/>
        <end position="1054"/>
    </location>
</feature>
<keyword evidence="6" id="KW-1185">Reference proteome</keyword>
<dbReference type="RefSeq" id="XP_022249952.1">
    <property type="nucleotide sequence ID" value="XM_022394244.1"/>
</dbReference>
<keyword evidence="1 4" id="KW-0853">WD repeat</keyword>
<dbReference type="SUPFAM" id="SSF82171">
    <property type="entry name" value="DPP6 N-terminal domain-like"/>
    <property type="match status" value="1"/>
</dbReference>
<dbReference type="InterPro" id="IPR036388">
    <property type="entry name" value="WH-like_DNA-bd_sf"/>
</dbReference>
<feature type="repeat" description="WD" evidence="4">
    <location>
        <begin position="614"/>
        <end position="655"/>
    </location>
</feature>
<dbReference type="Gene3D" id="1.10.10.10">
    <property type="entry name" value="Winged helix-like DNA-binding domain superfamily/Winged helix DNA-binding domain"/>
    <property type="match status" value="1"/>
</dbReference>
<dbReference type="InterPro" id="IPR001680">
    <property type="entry name" value="WD40_rpt"/>
</dbReference>
<dbReference type="InterPro" id="IPR036322">
    <property type="entry name" value="WD40_repeat_dom_sf"/>
</dbReference>
<dbReference type="PROSITE" id="PS50294">
    <property type="entry name" value="WD_REPEATS_REGION"/>
    <property type="match status" value="5"/>
</dbReference>
<dbReference type="CDD" id="cd01671">
    <property type="entry name" value="CARD"/>
    <property type="match status" value="1"/>
</dbReference>
<dbReference type="InterPro" id="IPR041452">
    <property type="entry name" value="APAF1_C"/>
</dbReference>
<dbReference type="InterPro" id="IPR020472">
    <property type="entry name" value="WD40_PAC1"/>
</dbReference>
<dbReference type="InterPro" id="IPR027417">
    <property type="entry name" value="P-loop_NTPase"/>
</dbReference>
<proteinExistence type="predicted"/>
<feature type="repeat" description="WD" evidence="4">
    <location>
        <begin position="897"/>
        <end position="929"/>
    </location>
</feature>
<dbReference type="InterPro" id="IPR042197">
    <property type="entry name" value="Apaf_helical"/>
</dbReference>
<dbReference type="InterPro" id="IPR015943">
    <property type="entry name" value="WD40/YVTN_repeat-like_dom_sf"/>
</dbReference>
<dbReference type="InterPro" id="IPR011029">
    <property type="entry name" value="DEATH-like_dom_sf"/>
</dbReference>
<dbReference type="GeneID" id="106465856"/>
<evidence type="ECO:0000259" key="5">
    <source>
        <dbReference type="PROSITE" id="PS50209"/>
    </source>
</evidence>
<feature type="repeat" description="WD" evidence="4">
    <location>
        <begin position="729"/>
        <end position="770"/>
    </location>
</feature>
<dbReference type="PRINTS" id="PR00364">
    <property type="entry name" value="DISEASERSIST"/>
</dbReference>
<dbReference type="Pfam" id="PF00931">
    <property type="entry name" value="NB-ARC"/>
    <property type="match status" value="1"/>
</dbReference>
<dbReference type="Gene3D" id="1.10.8.430">
    <property type="entry name" value="Helical domain of apoptotic protease-activating factors"/>
    <property type="match status" value="1"/>
</dbReference>
<dbReference type="Pfam" id="PF21296">
    <property type="entry name" value="WHD_APAF1"/>
    <property type="match status" value="1"/>
</dbReference>
<accession>A0ABM1T246</accession>
<feature type="domain" description="CARD" evidence="5">
    <location>
        <begin position="3"/>
        <end position="77"/>
    </location>
</feature>
<dbReference type="PROSITE" id="PS50209">
    <property type="entry name" value="CARD"/>
    <property type="match status" value="1"/>
</dbReference>
<feature type="repeat" description="WD" evidence="4">
    <location>
        <begin position="1060"/>
        <end position="1101"/>
    </location>
</feature>
<dbReference type="SUPFAM" id="SSF52540">
    <property type="entry name" value="P-loop containing nucleoside triphosphate hydrolases"/>
    <property type="match status" value="1"/>
</dbReference>
<gene>
    <name evidence="7" type="primary">LOC106465856</name>
</gene>
<evidence type="ECO:0000256" key="4">
    <source>
        <dbReference type="PROSITE-ProRule" id="PRU00221"/>
    </source>
</evidence>
<dbReference type="Pfam" id="PF00619">
    <property type="entry name" value="CARD"/>
    <property type="match status" value="1"/>
</dbReference>
<dbReference type="PANTHER" id="PTHR22845">
    <property type="entry name" value="APOPTOTIC PROTEASE-ACTIVATING FACTOR 1"/>
    <property type="match status" value="1"/>
</dbReference>
<dbReference type="Pfam" id="PF20426">
    <property type="entry name" value="NBCH_WD40"/>
    <property type="match status" value="1"/>
</dbReference>
<dbReference type="InterPro" id="IPR001315">
    <property type="entry name" value="CARD"/>
</dbReference>
<dbReference type="Proteomes" id="UP000694941">
    <property type="component" value="Unplaced"/>
</dbReference>
<dbReference type="SMART" id="SM00320">
    <property type="entry name" value="WD40"/>
    <property type="match status" value="12"/>
</dbReference>
<dbReference type="SMART" id="SM00114">
    <property type="entry name" value="CARD"/>
    <property type="match status" value="1"/>
</dbReference>
<keyword evidence="3" id="KW-0677">Repeat</keyword>
<dbReference type="PRINTS" id="PR00320">
    <property type="entry name" value="GPROTEINBRPT"/>
</dbReference>
<dbReference type="Pfam" id="PF00400">
    <property type="entry name" value="WD40"/>
    <property type="match status" value="4"/>
</dbReference>
<sequence length="1207" mass="136277">MTMDPLEKYALFKERGALSEDLYPKYILPYLIEDGIFSQEESDSILKEANSKTQTVKLLSLLPKKGKQAFSSFIKALNSKEAYPWLAQRLLASVNNNKVSMDFDVSVYNVLRKGGVPFQLNHLLPRKELKEKIRQALQDVAEKTRGWVVVHGMLGSGKSTLAAEAIRDEFLLAHYFSSGVWWVPVGKVDPAGLLVKMQSLCEELDDESYPVPETIEKVSNTLRRLVLRPCLEKLLFILDDVWDDFVLKAFDIGCPVMITTKNTDILSSIFSGKKYYIEVDSRLSVDESKCLLAMWVNTDVTCLPASVDRICEKCKGSLLVLVMIGSMMAPHGNKERRWEYYCEVLEERDLGRIRNNSGSSKTLHDVIELCLEDTLTKKERAFYSDFALFIDDVIIPNKVLEILWGKDEFEVEDIMFKICSRSLARMEEEKDKDSYVYSIHDMHLDHLKSTCKDQKALHTKLVNKYLKKCEENGLHARNYGLLPEDGYIHYFLGYHIYKAELFHLFPEIFLDLKFIQKKLQFCGPSDLLNDYHVYGNYFSTPEAVKEKQDFERFIQCSAHLLCDDTKDVIQLALCQPQESKVYQKAKALAEKSVTNIYLNWCNMSNIRNCAMLSTKLHLGAVHCATFSPDGAFVVSVGEDKLVRIWDSRLGKQLHSFQGHDAAIKCCSLSPAGDYIATASQDGSVRIFLLDLKSLQSISNEEPKSPRPRSGSWINIFRLNGKQDDSSFVFKGHKGEVKWCAFSPDGALIVSGGVDRVAKVWSINTGDVYLSLSDHTFPIDYCCFSPDGSQIATASSDSIILWKSFCGTRLKTFNHSCHSVISCQFSKYETHLISAAGRFIWKWDIGIQKLLRRYNNLRSHYYTTCCVLSPDEQYIAAGTSECAVVIWSVNSGQVVVSFKGHSEPVQTVDYSRDGRMLLSASKDGTVMVWDTSKTFGTSMISLSKEISVKFQDNQPVIATPDECNSIQVIVGLEGVVEYKTPEDQEDISCCCLSPDCNFVVYGTKEGSVKILCRSTNVICSLHQHRNAVSYCVFTENGRYFLTCSEDFTLRVWQMNGKYNSCVGHFGPVLMCKVYGNDTRILSCSEDGYIRVWELETGKCLIRCDGHNKKVVTSCDVSVGGTYLASTSVDKTVKIWKEKNKTLQCVTTILGDFSMRSCCFSPNEKFLAYGDDNGAVVIVDINSEIPQTSKKLGVHNNHWVNDLAFSPDR</sequence>
<dbReference type="InterPro" id="IPR048975">
    <property type="entry name" value="WHD_APAF1"/>
</dbReference>
<dbReference type="PROSITE" id="PS50082">
    <property type="entry name" value="WD_REPEATS_2"/>
    <property type="match status" value="6"/>
</dbReference>
<protein>
    <submittedName>
        <fullName evidence="7">Apoptotic protease-activating factor 1-like isoform X2</fullName>
    </submittedName>
</protein>
<evidence type="ECO:0000256" key="3">
    <source>
        <dbReference type="ARBA" id="ARBA00022737"/>
    </source>
</evidence>
<evidence type="ECO:0000313" key="6">
    <source>
        <dbReference type="Proteomes" id="UP000694941"/>
    </source>
</evidence>
<dbReference type="Gene3D" id="2.130.10.10">
    <property type="entry name" value="YVTN repeat-like/Quinoprotein amine dehydrogenase"/>
    <property type="match status" value="4"/>
</dbReference>
<dbReference type="InterPro" id="IPR002182">
    <property type="entry name" value="NB-ARC"/>
</dbReference>
<dbReference type="Gene3D" id="1.25.40.370">
    <property type="match status" value="1"/>
</dbReference>
<dbReference type="InterPro" id="IPR019775">
    <property type="entry name" value="WD40_repeat_CS"/>
</dbReference>
<reference evidence="7" key="1">
    <citation type="submission" date="2025-08" db="UniProtKB">
        <authorList>
            <consortium name="RefSeq"/>
        </authorList>
    </citation>
    <scope>IDENTIFICATION</scope>
    <source>
        <tissue evidence="7">Muscle</tissue>
    </source>
</reference>
<organism evidence="6 7">
    <name type="scientific">Limulus polyphemus</name>
    <name type="common">Atlantic horseshoe crab</name>
    <dbReference type="NCBI Taxonomy" id="6850"/>
    <lineage>
        <taxon>Eukaryota</taxon>
        <taxon>Metazoa</taxon>
        <taxon>Ecdysozoa</taxon>
        <taxon>Arthropoda</taxon>
        <taxon>Chelicerata</taxon>
        <taxon>Merostomata</taxon>
        <taxon>Xiphosura</taxon>
        <taxon>Limulidae</taxon>
        <taxon>Limulus</taxon>
    </lineage>
</organism>
<dbReference type="PROSITE" id="PS00678">
    <property type="entry name" value="WD_REPEATS_1"/>
    <property type="match status" value="1"/>
</dbReference>
<dbReference type="SUPFAM" id="SSF50978">
    <property type="entry name" value="WD40 repeat-like"/>
    <property type="match status" value="1"/>
</dbReference>
<dbReference type="SUPFAM" id="SSF47986">
    <property type="entry name" value="DEATH domain"/>
    <property type="match status" value="1"/>
</dbReference>
<dbReference type="InterPro" id="IPR046851">
    <property type="entry name" value="NBCH_WD40"/>
</dbReference>